<dbReference type="AlphaFoldDB" id="A0A846WIL6"/>
<evidence type="ECO:0000313" key="1">
    <source>
        <dbReference type="EMBL" id="NKY00939.1"/>
    </source>
</evidence>
<proteinExistence type="predicted"/>
<dbReference type="Proteomes" id="UP000563898">
    <property type="component" value="Unassembled WGS sequence"/>
</dbReference>
<accession>A0A846WIL6</accession>
<reference evidence="1 2" key="1">
    <citation type="submission" date="2020-04" db="EMBL/GenBank/DDBJ databases">
        <title>MicrobeNet Type strains.</title>
        <authorList>
            <person name="Nicholson A.C."/>
        </authorList>
    </citation>
    <scope>NUCLEOTIDE SEQUENCE [LARGE SCALE GENOMIC DNA]</scope>
    <source>
        <strain evidence="1 2">ATCC BAA-14</strain>
    </source>
</reference>
<dbReference type="RefSeq" id="WP_006369178.1">
    <property type="nucleotide sequence ID" value="NZ_CP085887.1"/>
</dbReference>
<comment type="caution">
    <text evidence="1">The sequence shown here is derived from an EMBL/GenBank/DDBJ whole genome shotgun (WGS) entry which is preliminary data.</text>
</comment>
<evidence type="ECO:0000313" key="2">
    <source>
        <dbReference type="Proteomes" id="UP000563898"/>
    </source>
</evidence>
<name>A0A846WIL6_9ACTN</name>
<sequence>MAITLEDTLVAISLLQNAEVCSRVSGTAQYRQWGKNDLTGPPRNIQTVHFSLDNESGRWTEDIVKYEERSRHSTESGQEDADQGEVVDHLSEISEYPRLIKMLRPSKFEIWGRPGDKWKMVGAESIEHGYLLHLIRDTSSAEAELFIDTTFSLPIRWTEVHPMEPAAGAKIEVEILGLHIPLEWKQLTGMDLSEVGVDMAMVEGQ</sequence>
<organism evidence="1 2">
    <name type="scientific">Gordonia polyisoprenivorans</name>
    <dbReference type="NCBI Taxonomy" id="84595"/>
    <lineage>
        <taxon>Bacteria</taxon>
        <taxon>Bacillati</taxon>
        <taxon>Actinomycetota</taxon>
        <taxon>Actinomycetes</taxon>
        <taxon>Mycobacteriales</taxon>
        <taxon>Gordoniaceae</taxon>
        <taxon>Gordonia</taxon>
    </lineage>
</organism>
<protein>
    <submittedName>
        <fullName evidence="1">Uncharacterized protein</fullName>
    </submittedName>
</protein>
<dbReference type="EMBL" id="JAAXPC010000002">
    <property type="protein sequence ID" value="NKY00939.1"/>
    <property type="molecule type" value="Genomic_DNA"/>
</dbReference>
<gene>
    <name evidence="1" type="ORF">HGA05_05080</name>
</gene>